<feature type="binding site" evidence="4">
    <location>
        <position position="25"/>
    </location>
    <ligand>
        <name>Zn(2+)</name>
        <dbReference type="ChEBI" id="CHEBI:29105"/>
        <label>1</label>
    </ligand>
</feature>
<evidence type="ECO:0000313" key="6">
    <source>
        <dbReference type="EMBL" id="TCL34505.1"/>
    </source>
</evidence>
<evidence type="ECO:0000256" key="2">
    <source>
        <dbReference type="ARBA" id="ARBA00022801"/>
    </source>
</evidence>
<dbReference type="InterPro" id="IPR032466">
    <property type="entry name" value="Metal_Hydrolase"/>
</dbReference>
<evidence type="ECO:0000256" key="4">
    <source>
        <dbReference type="PIRSR" id="PIRSR601559-51"/>
    </source>
</evidence>
<sequence length="368" mass="41217">MSLKIMTVCGPIAPEELGFTSMHEHIFSDCSMFRHRVRRIGVARDRGLVHPDEKLTLENRSFLRHNIALSADNMKLDDEQLMIAEITEFRQGGGSAILEVSAPGIRSAAEDVFALRRISSASGVHIIASTGLYAEYTWPQQYRTMTYEEYVRFLRHEINHGIGDTGILPGHIKAAYEVYTEQLESYLRAAAFVAGETGMSLQVHLGLDLSPEEVRLNVVRSLLEGGCIPERTILCHIQLLLGFLTLEELVGNPGRIPFDIQLHRELLQQGFVLSFTPFGFEADDEPLGMVQYPDWYALSGLVALIKEGYAEQLVIGNDVFTKLATRRGGGEGYRRLTDFVIPALKQCGVTERQIRQLIIENPARLLAF</sequence>
<dbReference type="PROSITE" id="PS51347">
    <property type="entry name" value="PHOSPHOTRIESTERASE_2"/>
    <property type="match status" value="1"/>
</dbReference>
<evidence type="ECO:0000256" key="1">
    <source>
        <dbReference type="ARBA" id="ARBA00022723"/>
    </source>
</evidence>
<comment type="cofactor">
    <cofactor evidence="4">
        <name>a divalent metal cation</name>
        <dbReference type="ChEBI" id="CHEBI:60240"/>
    </cofactor>
    <text evidence="4">Binds 2 divalent metal cations per subunit.</text>
</comment>
<dbReference type="Pfam" id="PF02126">
    <property type="entry name" value="PTE"/>
    <property type="match status" value="1"/>
</dbReference>
<organism evidence="6 7">
    <name type="scientific">Anaerospora hongkongensis</name>
    <dbReference type="NCBI Taxonomy" id="244830"/>
    <lineage>
        <taxon>Bacteria</taxon>
        <taxon>Bacillati</taxon>
        <taxon>Bacillota</taxon>
        <taxon>Negativicutes</taxon>
        <taxon>Selenomonadales</taxon>
        <taxon>Sporomusaceae</taxon>
        <taxon>Anaerospora</taxon>
    </lineage>
</organism>
<feature type="binding site" evidence="4">
    <location>
        <position position="318"/>
    </location>
    <ligand>
        <name>Zn(2+)</name>
        <dbReference type="ChEBI" id="CHEBI:29105"/>
        <label>1</label>
    </ligand>
</feature>
<feature type="binding site" description="via carbamate group" evidence="4">
    <location>
        <position position="173"/>
    </location>
    <ligand>
        <name>Zn(2+)</name>
        <dbReference type="ChEBI" id="CHEBI:29105"/>
        <label>2</label>
    </ligand>
</feature>
<feature type="binding site" description="via carbamate group" evidence="4">
    <location>
        <position position="173"/>
    </location>
    <ligand>
        <name>Zn(2+)</name>
        <dbReference type="ChEBI" id="CHEBI:29105"/>
        <label>1</label>
    </ligand>
</feature>
<keyword evidence="1 4" id="KW-0479">Metal-binding</keyword>
<feature type="modified residue" description="N6-carboxylysine" evidence="3 5">
    <location>
        <position position="173"/>
    </location>
</feature>
<protein>
    <submittedName>
        <fullName evidence="6">Phosphotriesterase-related protein</fullName>
    </submittedName>
</protein>
<gene>
    <name evidence="6" type="ORF">EV210_11591</name>
</gene>
<name>A0A4V2Q837_9FIRM</name>
<dbReference type="Gene3D" id="3.20.20.140">
    <property type="entry name" value="Metal-dependent hydrolases"/>
    <property type="match status" value="1"/>
</dbReference>
<comment type="similarity">
    <text evidence="5">Belongs to the metallo-dependent hydrolases superfamily. Phosphotriesterase family.</text>
</comment>
<evidence type="ECO:0000256" key="5">
    <source>
        <dbReference type="PROSITE-ProRule" id="PRU00679"/>
    </source>
</evidence>
<proteinExistence type="inferred from homology"/>
<dbReference type="SUPFAM" id="SSF51556">
    <property type="entry name" value="Metallo-dependent hydrolases"/>
    <property type="match status" value="1"/>
</dbReference>
<dbReference type="OrthoDB" id="105927at2"/>
<dbReference type="RefSeq" id="WP_132082910.1">
    <property type="nucleotide sequence ID" value="NZ_SLUI01000015.1"/>
</dbReference>
<dbReference type="EMBL" id="SLUI01000015">
    <property type="protein sequence ID" value="TCL34505.1"/>
    <property type="molecule type" value="Genomic_DNA"/>
</dbReference>
<dbReference type="InterPro" id="IPR001559">
    <property type="entry name" value="Phosphotriesterase"/>
</dbReference>
<dbReference type="Proteomes" id="UP000295063">
    <property type="component" value="Unassembled WGS sequence"/>
</dbReference>
<evidence type="ECO:0000256" key="3">
    <source>
        <dbReference type="PIRSR" id="PIRSR601559-50"/>
    </source>
</evidence>
<feature type="binding site" evidence="4">
    <location>
        <position position="236"/>
    </location>
    <ligand>
        <name>Zn(2+)</name>
        <dbReference type="ChEBI" id="CHEBI:29105"/>
        <label>2</label>
    </ligand>
</feature>
<keyword evidence="7" id="KW-1185">Reference proteome</keyword>
<dbReference type="PANTHER" id="PTHR10819:SF3">
    <property type="entry name" value="PHOSPHOTRIESTERASE-RELATED PROTEIN"/>
    <property type="match status" value="1"/>
</dbReference>
<dbReference type="AlphaFoldDB" id="A0A4V2Q837"/>
<evidence type="ECO:0000313" key="7">
    <source>
        <dbReference type="Proteomes" id="UP000295063"/>
    </source>
</evidence>
<keyword evidence="2" id="KW-0378">Hydrolase</keyword>
<accession>A0A4V2Q837</accession>
<dbReference type="GO" id="GO:0008270">
    <property type="term" value="F:zinc ion binding"/>
    <property type="evidence" value="ECO:0007669"/>
    <property type="project" value="InterPro"/>
</dbReference>
<comment type="caution">
    <text evidence="6">The sequence shown here is derived from an EMBL/GenBank/DDBJ whole genome shotgun (WGS) entry which is preliminary data.</text>
</comment>
<dbReference type="GO" id="GO:0016787">
    <property type="term" value="F:hydrolase activity"/>
    <property type="evidence" value="ECO:0007669"/>
    <property type="project" value="UniProtKB-KW"/>
</dbReference>
<feature type="binding site" evidence="4">
    <location>
        <position position="204"/>
    </location>
    <ligand>
        <name>Zn(2+)</name>
        <dbReference type="ChEBI" id="CHEBI:29105"/>
        <label>2</label>
    </ligand>
</feature>
<feature type="binding site" evidence="4">
    <location>
        <position position="23"/>
    </location>
    <ligand>
        <name>Zn(2+)</name>
        <dbReference type="ChEBI" id="CHEBI:29105"/>
        <label>1</label>
    </ligand>
</feature>
<dbReference type="PANTHER" id="PTHR10819">
    <property type="entry name" value="PHOSPHOTRIESTERASE-RELATED"/>
    <property type="match status" value="1"/>
</dbReference>
<reference evidence="6 7" key="1">
    <citation type="submission" date="2019-03" db="EMBL/GenBank/DDBJ databases">
        <title>Genomic Encyclopedia of Type Strains, Phase IV (KMG-IV): sequencing the most valuable type-strain genomes for metagenomic binning, comparative biology and taxonomic classification.</title>
        <authorList>
            <person name="Goeker M."/>
        </authorList>
    </citation>
    <scope>NUCLEOTIDE SEQUENCE [LARGE SCALE GENOMIC DNA]</scope>
    <source>
        <strain evidence="6 7">DSM 15969</strain>
    </source>
</reference>